<keyword evidence="9 10" id="KW-0472">Membrane</keyword>
<feature type="transmembrane region" description="Helical" evidence="10">
    <location>
        <begin position="251"/>
        <end position="272"/>
    </location>
</feature>
<evidence type="ECO:0000256" key="5">
    <source>
        <dbReference type="ARBA" id="ARBA00022692"/>
    </source>
</evidence>
<keyword evidence="3" id="KW-1003">Cell membrane</keyword>
<evidence type="ECO:0000256" key="7">
    <source>
        <dbReference type="ARBA" id="ARBA00022989"/>
    </source>
</evidence>
<dbReference type="AlphaFoldDB" id="A0A380TI55"/>
<protein>
    <submittedName>
        <fullName evidence="11">Trk system potassium uptake protein</fullName>
    </submittedName>
</protein>
<dbReference type="PANTHER" id="PTHR32024">
    <property type="entry name" value="TRK SYSTEM POTASSIUM UPTAKE PROTEIN TRKG-RELATED"/>
    <property type="match status" value="1"/>
</dbReference>
<keyword evidence="6" id="KW-0630">Potassium</keyword>
<feature type="transmembrane region" description="Helical" evidence="10">
    <location>
        <begin position="20"/>
        <end position="40"/>
    </location>
</feature>
<keyword evidence="7 10" id="KW-1133">Transmembrane helix</keyword>
<evidence type="ECO:0000256" key="9">
    <source>
        <dbReference type="ARBA" id="ARBA00023136"/>
    </source>
</evidence>
<dbReference type="InterPro" id="IPR003445">
    <property type="entry name" value="Cat_transpt"/>
</dbReference>
<keyword evidence="8" id="KW-0406">Ion transport</keyword>
<evidence type="ECO:0000313" key="11">
    <source>
        <dbReference type="EMBL" id="SUS07697.1"/>
    </source>
</evidence>
<sequence length="495" mass="53030">MAISSAADAIRPARFDPAPIIFFAGVILTFMGGGMLVPAAVDLAAGNQDYKVFLACAGITSFSGACMAASTYRIGARMRSREVLLAVPTTWIFVDAFASLPFMFSELRLSLTDAVFETMSGLTATGSTVIVGLDSAPPGILMWRFQVVWFGGFGMVTLALLILPFLRIGGMQMFSLDLSAQAGRFVPRITTVISRIALVYLGITVLCAATYRALGMTPFDAVGHAMSTVATGGFSSHDASFGFFQSAAIEYAASGFMLLSALPFYLLVHAARGQVRELIGDSQVRLFIAIVVTSIIVLIVWLATARGLSFAESVRGATFNIATLITCTGFTSQDFSQWGGFALILLLTMMLMGGCTGSTAGGIKMFRIYILFESLRGQLKRQVYPNATITIRYNKEPVPDVVRNGVTSYFFVFMATFFVLALLLAAAGLTFEESFSASATALSGVGPGFGPVIGPCCTFEPISDVAKWLLTFGMFAGRLEILIVILPLTRTFWRA</sequence>
<evidence type="ECO:0000256" key="10">
    <source>
        <dbReference type="SAM" id="Phobius"/>
    </source>
</evidence>
<dbReference type="GO" id="GO:0015379">
    <property type="term" value="F:potassium:chloride symporter activity"/>
    <property type="evidence" value="ECO:0007669"/>
    <property type="project" value="InterPro"/>
</dbReference>
<dbReference type="Pfam" id="PF02386">
    <property type="entry name" value="TrkH"/>
    <property type="match status" value="1"/>
</dbReference>
<evidence type="ECO:0000256" key="6">
    <source>
        <dbReference type="ARBA" id="ARBA00022958"/>
    </source>
</evidence>
<evidence type="ECO:0000256" key="3">
    <source>
        <dbReference type="ARBA" id="ARBA00022475"/>
    </source>
</evidence>
<feature type="transmembrane region" description="Helical" evidence="10">
    <location>
        <begin position="338"/>
        <end position="363"/>
    </location>
</feature>
<proteinExistence type="predicted"/>
<gene>
    <name evidence="11" type="ORF">DF3PB_490013</name>
</gene>
<evidence type="ECO:0000256" key="2">
    <source>
        <dbReference type="ARBA" id="ARBA00022448"/>
    </source>
</evidence>
<feature type="transmembrane region" description="Helical" evidence="10">
    <location>
        <begin position="52"/>
        <end position="71"/>
    </location>
</feature>
<organism evidence="11">
    <name type="scientific">metagenome</name>
    <dbReference type="NCBI Taxonomy" id="256318"/>
    <lineage>
        <taxon>unclassified sequences</taxon>
        <taxon>metagenomes</taxon>
    </lineage>
</organism>
<keyword evidence="5 10" id="KW-0812">Transmembrane</keyword>
<keyword evidence="4" id="KW-0633">Potassium transport</keyword>
<feature type="transmembrane region" description="Helical" evidence="10">
    <location>
        <begin position="409"/>
        <end position="431"/>
    </location>
</feature>
<evidence type="ECO:0000256" key="8">
    <source>
        <dbReference type="ARBA" id="ARBA00023065"/>
    </source>
</evidence>
<dbReference type="PANTHER" id="PTHR32024:SF3">
    <property type="entry name" value="TRK SYSTEM POTASSIUM UPTAKE PROTEIN"/>
    <property type="match status" value="1"/>
</dbReference>
<dbReference type="PIRSF" id="PIRSF006247">
    <property type="entry name" value="TrkH"/>
    <property type="match status" value="1"/>
</dbReference>
<feature type="transmembrane region" description="Helical" evidence="10">
    <location>
        <begin position="83"/>
        <end position="104"/>
    </location>
</feature>
<dbReference type="GO" id="GO:0005886">
    <property type="term" value="C:plasma membrane"/>
    <property type="evidence" value="ECO:0007669"/>
    <property type="project" value="UniProtKB-SubCell"/>
</dbReference>
<keyword evidence="2" id="KW-0813">Transport</keyword>
<accession>A0A380TI55</accession>
<evidence type="ECO:0000256" key="4">
    <source>
        <dbReference type="ARBA" id="ARBA00022538"/>
    </source>
</evidence>
<feature type="transmembrane region" description="Helical" evidence="10">
    <location>
        <begin position="468"/>
        <end position="489"/>
    </location>
</feature>
<dbReference type="InterPro" id="IPR004772">
    <property type="entry name" value="TrkH"/>
</dbReference>
<comment type="subcellular location">
    <subcellularLocation>
        <location evidence="1">Cell membrane</location>
        <topology evidence="1">Multi-pass membrane protein</topology>
    </subcellularLocation>
</comment>
<feature type="transmembrane region" description="Helical" evidence="10">
    <location>
        <begin position="147"/>
        <end position="168"/>
    </location>
</feature>
<dbReference type="EMBL" id="UIDG01000434">
    <property type="protein sequence ID" value="SUS07697.1"/>
    <property type="molecule type" value="Genomic_DNA"/>
</dbReference>
<feature type="transmembrane region" description="Helical" evidence="10">
    <location>
        <begin position="284"/>
        <end position="303"/>
    </location>
</feature>
<evidence type="ECO:0000256" key="1">
    <source>
        <dbReference type="ARBA" id="ARBA00004651"/>
    </source>
</evidence>
<reference evidence="11" key="1">
    <citation type="submission" date="2018-07" db="EMBL/GenBank/DDBJ databases">
        <authorList>
            <person name="Quirk P.G."/>
            <person name="Krulwich T.A."/>
        </authorList>
    </citation>
    <scope>NUCLEOTIDE SEQUENCE</scope>
</reference>
<feature type="transmembrane region" description="Helical" evidence="10">
    <location>
        <begin position="189"/>
        <end position="211"/>
    </location>
</feature>
<name>A0A380TI55_9ZZZZ</name>